<evidence type="ECO:0000256" key="1">
    <source>
        <dbReference type="ARBA" id="ARBA00004371"/>
    </source>
</evidence>
<dbReference type="CDD" id="cd02248">
    <property type="entry name" value="Peptidase_C1A"/>
    <property type="match status" value="1"/>
</dbReference>
<evidence type="ECO:0000256" key="12">
    <source>
        <dbReference type="SAM" id="SignalP"/>
    </source>
</evidence>
<organism evidence="15 16">
    <name type="scientific">Dictyostelium firmibasis</name>
    <dbReference type="NCBI Taxonomy" id="79012"/>
    <lineage>
        <taxon>Eukaryota</taxon>
        <taxon>Amoebozoa</taxon>
        <taxon>Evosea</taxon>
        <taxon>Eumycetozoa</taxon>
        <taxon>Dictyostelia</taxon>
        <taxon>Dictyosteliales</taxon>
        <taxon>Dictyosteliaceae</taxon>
        <taxon>Dictyostelium</taxon>
    </lineage>
</organism>
<comment type="caution">
    <text evidence="15">The sequence shown here is derived from an EMBL/GenBank/DDBJ whole genome shotgun (WGS) entry which is preliminary data.</text>
</comment>
<evidence type="ECO:0000259" key="14">
    <source>
        <dbReference type="SMART" id="SM00848"/>
    </source>
</evidence>
<evidence type="ECO:0000256" key="8">
    <source>
        <dbReference type="ARBA" id="ARBA00023157"/>
    </source>
</evidence>
<feature type="domain" description="Cathepsin propeptide inhibitor" evidence="14">
    <location>
        <begin position="30"/>
        <end position="85"/>
    </location>
</feature>
<feature type="chain" id="PRO_5042975140" evidence="12">
    <location>
        <begin position="18"/>
        <end position="468"/>
    </location>
</feature>
<dbReference type="PRINTS" id="PR00705">
    <property type="entry name" value="PAPAIN"/>
</dbReference>
<evidence type="ECO:0000256" key="6">
    <source>
        <dbReference type="ARBA" id="ARBA00022807"/>
    </source>
</evidence>
<dbReference type="InterPro" id="IPR013201">
    <property type="entry name" value="Prot_inhib_I29"/>
</dbReference>
<feature type="compositionally biased region" description="Low complexity" evidence="11">
    <location>
        <begin position="288"/>
        <end position="365"/>
    </location>
</feature>
<dbReference type="AlphaFoldDB" id="A0AAN7U728"/>
<dbReference type="PANTHER" id="PTHR12411">
    <property type="entry name" value="CYSTEINE PROTEASE FAMILY C1-RELATED"/>
    <property type="match status" value="1"/>
</dbReference>
<dbReference type="PROSITE" id="PS00639">
    <property type="entry name" value="THIOL_PROTEASE_HIS"/>
    <property type="match status" value="1"/>
</dbReference>
<dbReference type="Gene3D" id="3.90.70.10">
    <property type="entry name" value="Cysteine proteinases"/>
    <property type="match status" value="1"/>
</dbReference>
<dbReference type="Pfam" id="PF00112">
    <property type="entry name" value="Peptidase_C1"/>
    <property type="match status" value="2"/>
</dbReference>
<dbReference type="SUPFAM" id="SSF54001">
    <property type="entry name" value="Cysteine proteinases"/>
    <property type="match status" value="2"/>
</dbReference>
<feature type="region of interest" description="Disordered" evidence="11">
    <location>
        <begin position="288"/>
        <end position="418"/>
    </location>
</feature>
<evidence type="ECO:0000256" key="11">
    <source>
        <dbReference type="SAM" id="MobiDB-lite"/>
    </source>
</evidence>
<dbReference type="InterPro" id="IPR013128">
    <property type="entry name" value="Peptidase_C1A"/>
</dbReference>
<dbReference type="Gene3D" id="2.40.50.170">
    <property type="entry name" value="Cysteine proteinases. Chain C"/>
    <property type="match status" value="1"/>
</dbReference>
<evidence type="ECO:0000256" key="4">
    <source>
        <dbReference type="ARBA" id="ARBA00022729"/>
    </source>
</evidence>
<keyword evidence="7" id="KW-0865">Zymogen</keyword>
<keyword evidence="8" id="KW-1015">Disulfide bond</keyword>
<dbReference type="InterPro" id="IPR000668">
    <property type="entry name" value="Peptidase_C1A_C"/>
</dbReference>
<name>A0AAN7U728_9MYCE</name>
<keyword evidence="4 12" id="KW-0732">Signal</keyword>
<dbReference type="InterPro" id="IPR025660">
    <property type="entry name" value="Pept_his_AS"/>
</dbReference>
<keyword evidence="9" id="KW-0325">Glycoprotein</keyword>
<evidence type="ECO:0000256" key="10">
    <source>
        <dbReference type="ARBA" id="ARBA00023228"/>
    </source>
</evidence>
<dbReference type="InterPro" id="IPR038765">
    <property type="entry name" value="Papain-like_cys_pep_sf"/>
</dbReference>
<keyword evidence="16" id="KW-1185">Reference proteome</keyword>
<evidence type="ECO:0000259" key="13">
    <source>
        <dbReference type="SMART" id="SM00645"/>
    </source>
</evidence>
<dbReference type="Pfam" id="PF08246">
    <property type="entry name" value="Inhibitor_I29"/>
    <property type="match status" value="1"/>
</dbReference>
<accession>A0AAN7U728</accession>
<dbReference type="EMBL" id="JAVFKY010000001">
    <property type="protein sequence ID" value="KAK5582686.1"/>
    <property type="molecule type" value="Genomic_DNA"/>
</dbReference>
<sequence>MKVLSALCVLLVSVATAKQQLSEIQYRNAFTNWMIAHQRHYSSEEFNGRYNIFKANMDFVNQWNNKGSETVLGLNVFADITNEEYRNTYLGTPFDASSLEKTPSDKVFNVQATEVDWRKQGAVTHVKNQGECGGCWSFSATGATEGAQYIANGDQGLVSLSEQQLIDCSDSYGNNGCDGGLMTLAFEYIINNGGIDTEASYPFTAKQEKCLFKTANIGAELSSYVNVTQYSESDLAVKVTQGPVSVAIDASQPSFQLYTSGIYYEPNCNPKSLDHGVLAVGFGSGSSSSAGSQSAGSQSQSAGSQSQSGSESQSQSGSESQSQSGSESQSQSGSESQSQSGSESSQSNSNSNSNSNSGSYSYSTGTGSGSGTGSVSGSASGTFTGSFSGSVSGSSSDSSQSSNSGSNASSGSSSESSGNYWIVKNSWGLDWGMDGYILMSKDRDNNCGIATMASLPTAIAKNNWPSSN</sequence>
<dbReference type="GO" id="GO:0005764">
    <property type="term" value="C:lysosome"/>
    <property type="evidence" value="ECO:0007669"/>
    <property type="project" value="UniProtKB-SubCell"/>
</dbReference>
<evidence type="ECO:0000256" key="5">
    <source>
        <dbReference type="ARBA" id="ARBA00022801"/>
    </source>
</evidence>
<evidence type="ECO:0000256" key="3">
    <source>
        <dbReference type="ARBA" id="ARBA00022670"/>
    </source>
</evidence>
<dbReference type="FunFam" id="3.90.70.10:FF:000039">
    <property type="entry name" value="Cysteine proteinase 2, putative"/>
    <property type="match status" value="1"/>
</dbReference>
<dbReference type="PROSITE" id="PS00139">
    <property type="entry name" value="THIOL_PROTEASE_CYS"/>
    <property type="match status" value="1"/>
</dbReference>
<evidence type="ECO:0000313" key="15">
    <source>
        <dbReference type="EMBL" id="KAK5582686.1"/>
    </source>
</evidence>
<keyword evidence="10" id="KW-0458">Lysosome</keyword>
<feature type="domain" description="Peptidase C1A papain C-terminal" evidence="13">
    <location>
        <begin position="111"/>
        <end position="457"/>
    </location>
</feature>
<dbReference type="FunFam" id="2.40.50.170:FF:000001">
    <property type="entry name" value="Cathepsin L1"/>
    <property type="match status" value="1"/>
</dbReference>
<dbReference type="InterPro" id="IPR039417">
    <property type="entry name" value="Peptidase_C1A_papain-like"/>
</dbReference>
<feature type="signal peptide" evidence="12">
    <location>
        <begin position="1"/>
        <end position="17"/>
    </location>
</feature>
<gene>
    <name evidence="15" type="ORF">RB653_004271</name>
</gene>
<dbReference type="PROSITE" id="PS00640">
    <property type="entry name" value="THIOL_PROTEASE_ASN"/>
    <property type="match status" value="1"/>
</dbReference>
<dbReference type="Proteomes" id="UP001344447">
    <property type="component" value="Unassembled WGS sequence"/>
</dbReference>
<evidence type="ECO:0000256" key="7">
    <source>
        <dbReference type="ARBA" id="ARBA00023145"/>
    </source>
</evidence>
<dbReference type="GO" id="GO:0006508">
    <property type="term" value="P:proteolysis"/>
    <property type="evidence" value="ECO:0007669"/>
    <property type="project" value="UniProtKB-KW"/>
</dbReference>
<proteinExistence type="inferred from homology"/>
<dbReference type="InterPro" id="IPR025661">
    <property type="entry name" value="Pept_asp_AS"/>
</dbReference>
<dbReference type="GO" id="GO:0008234">
    <property type="term" value="F:cysteine-type peptidase activity"/>
    <property type="evidence" value="ECO:0007669"/>
    <property type="project" value="UniProtKB-KW"/>
</dbReference>
<evidence type="ECO:0000256" key="2">
    <source>
        <dbReference type="ARBA" id="ARBA00008455"/>
    </source>
</evidence>
<dbReference type="SMART" id="SM00848">
    <property type="entry name" value="Inhibitor_I29"/>
    <property type="match status" value="1"/>
</dbReference>
<keyword evidence="6" id="KW-0788">Thiol protease</keyword>
<keyword evidence="5" id="KW-0378">Hydrolase</keyword>
<evidence type="ECO:0000256" key="9">
    <source>
        <dbReference type="ARBA" id="ARBA00023180"/>
    </source>
</evidence>
<reference evidence="15 16" key="1">
    <citation type="submission" date="2023-11" db="EMBL/GenBank/DDBJ databases">
        <title>Dfirmibasis_genome.</title>
        <authorList>
            <person name="Edelbroek B."/>
            <person name="Kjellin J."/>
            <person name="Jerlstrom-Hultqvist J."/>
            <person name="Soderbom F."/>
        </authorList>
    </citation>
    <scope>NUCLEOTIDE SEQUENCE [LARGE SCALE GENOMIC DNA]</scope>
    <source>
        <strain evidence="15 16">TNS-C-14</strain>
    </source>
</reference>
<evidence type="ECO:0000313" key="16">
    <source>
        <dbReference type="Proteomes" id="UP001344447"/>
    </source>
</evidence>
<keyword evidence="3" id="KW-0645">Protease</keyword>
<comment type="similarity">
    <text evidence="2">Belongs to the peptidase C1 family.</text>
</comment>
<protein>
    <submittedName>
        <fullName evidence="15">Uncharacterized protein</fullName>
    </submittedName>
</protein>
<comment type="subcellular location">
    <subcellularLocation>
        <location evidence="1">Lysosome</location>
    </subcellularLocation>
</comment>
<dbReference type="InterPro" id="IPR000169">
    <property type="entry name" value="Pept_cys_AS"/>
</dbReference>
<dbReference type="SMART" id="SM00645">
    <property type="entry name" value="Pept_C1"/>
    <property type="match status" value="1"/>
</dbReference>
<feature type="compositionally biased region" description="Low complexity" evidence="11">
    <location>
        <begin position="375"/>
        <end position="418"/>
    </location>
</feature>